<keyword evidence="1" id="KW-0479">Metal-binding</keyword>
<sequence length="195" mass="22761">MSDAEGIEFTCSLCGKQENYKLKICIQCNTARYCDEECRNKDWKTHKKNCTIFYEIYSSTLTKQQKKWLMKYDTNQIMDLLMDPGGDLCGIIGYDDMEPIGLRKLLRERNELDKESDYVMWSYATILTRQIRDDKSYCKLIVKKAKQYQEIAGVTITIPTKEFCINMKHISDKDFCQKATFMLAVLGRTLFVVGL</sequence>
<feature type="domain" description="MYND-type" evidence="4">
    <location>
        <begin position="11"/>
        <end position="50"/>
    </location>
</feature>
<accession>A0A481ZCX8</accession>
<dbReference type="SUPFAM" id="SSF144232">
    <property type="entry name" value="HIT/MYND zinc finger-like"/>
    <property type="match status" value="1"/>
</dbReference>
<reference evidence="5" key="1">
    <citation type="journal article" date="2019" name="MBio">
        <title>Virus Genomes from Deep Sea Sediments Expand the Ocean Megavirome and Support Independent Origins of Viral Gigantism.</title>
        <authorList>
            <person name="Backstrom D."/>
            <person name="Yutin N."/>
            <person name="Jorgensen S.L."/>
            <person name="Dharamshi J."/>
            <person name="Homa F."/>
            <person name="Zaremba-Niedwiedzka K."/>
            <person name="Spang A."/>
            <person name="Wolf Y.I."/>
            <person name="Koonin E.V."/>
            <person name="Ettema T.J."/>
        </authorList>
    </citation>
    <scope>NUCLEOTIDE SEQUENCE</scope>
</reference>
<evidence type="ECO:0000313" key="5">
    <source>
        <dbReference type="EMBL" id="QBK93182.1"/>
    </source>
</evidence>
<dbReference type="PROSITE" id="PS01360">
    <property type="entry name" value="ZF_MYND_1"/>
    <property type="match status" value="1"/>
</dbReference>
<keyword evidence="3" id="KW-0862">Zinc</keyword>
<keyword evidence="2" id="KW-0863">Zinc-finger</keyword>
<organism evidence="5">
    <name type="scientific">Pithovirus LCPAC403</name>
    <dbReference type="NCBI Taxonomy" id="2506596"/>
    <lineage>
        <taxon>Viruses</taxon>
        <taxon>Pithoviruses</taxon>
    </lineage>
</organism>
<evidence type="ECO:0000259" key="4">
    <source>
        <dbReference type="PROSITE" id="PS50865"/>
    </source>
</evidence>
<evidence type="ECO:0000256" key="1">
    <source>
        <dbReference type="ARBA" id="ARBA00022723"/>
    </source>
</evidence>
<evidence type="ECO:0000256" key="3">
    <source>
        <dbReference type="ARBA" id="ARBA00022833"/>
    </source>
</evidence>
<dbReference type="InterPro" id="IPR002893">
    <property type="entry name" value="Znf_MYND"/>
</dbReference>
<name>A0A481ZCX8_9VIRU</name>
<evidence type="ECO:0000256" key="2">
    <source>
        <dbReference type="ARBA" id="ARBA00022771"/>
    </source>
</evidence>
<dbReference type="GO" id="GO:0008270">
    <property type="term" value="F:zinc ion binding"/>
    <property type="evidence" value="ECO:0007669"/>
    <property type="project" value="UniProtKB-KW"/>
</dbReference>
<dbReference type="PROSITE" id="PS50865">
    <property type="entry name" value="ZF_MYND_2"/>
    <property type="match status" value="1"/>
</dbReference>
<dbReference type="Pfam" id="PF01753">
    <property type="entry name" value="zf-MYND"/>
    <property type="match status" value="1"/>
</dbReference>
<dbReference type="Gene3D" id="6.10.140.2220">
    <property type="match status" value="1"/>
</dbReference>
<dbReference type="EMBL" id="MK500590">
    <property type="protein sequence ID" value="QBK93182.1"/>
    <property type="molecule type" value="Genomic_DNA"/>
</dbReference>
<protein>
    <submittedName>
        <fullName evidence="5">MYND finger protein</fullName>
    </submittedName>
</protein>
<gene>
    <name evidence="5" type="ORF">LCPAC403_03160</name>
</gene>
<proteinExistence type="predicted"/>